<gene>
    <name evidence="2" type="ORF">QVD17_30938</name>
</gene>
<evidence type="ECO:0000313" key="2">
    <source>
        <dbReference type="EMBL" id="KAK1415166.1"/>
    </source>
</evidence>
<protein>
    <submittedName>
        <fullName evidence="2">Uncharacterized protein</fullName>
    </submittedName>
</protein>
<accession>A0AAD8K663</accession>
<comment type="caution">
    <text evidence="2">The sequence shown here is derived from an EMBL/GenBank/DDBJ whole genome shotgun (WGS) entry which is preliminary data.</text>
</comment>
<evidence type="ECO:0000313" key="3">
    <source>
        <dbReference type="Proteomes" id="UP001229421"/>
    </source>
</evidence>
<organism evidence="2 3">
    <name type="scientific">Tagetes erecta</name>
    <name type="common">African marigold</name>
    <dbReference type="NCBI Taxonomy" id="13708"/>
    <lineage>
        <taxon>Eukaryota</taxon>
        <taxon>Viridiplantae</taxon>
        <taxon>Streptophyta</taxon>
        <taxon>Embryophyta</taxon>
        <taxon>Tracheophyta</taxon>
        <taxon>Spermatophyta</taxon>
        <taxon>Magnoliopsida</taxon>
        <taxon>eudicotyledons</taxon>
        <taxon>Gunneridae</taxon>
        <taxon>Pentapetalae</taxon>
        <taxon>asterids</taxon>
        <taxon>campanulids</taxon>
        <taxon>Asterales</taxon>
        <taxon>Asteraceae</taxon>
        <taxon>Asteroideae</taxon>
        <taxon>Heliantheae alliance</taxon>
        <taxon>Tageteae</taxon>
        <taxon>Tagetes</taxon>
    </lineage>
</organism>
<keyword evidence="3" id="KW-1185">Reference proteome</keyword>
<sequence>MIDLPLKKEKKQEKILTIKKLQVTFHFISLHFINFTLVVSISIFIFIFPNSISTTSIPISSSPQGVIIIMLIA</sequence>
<dbReference type="EMBL" id="JAUHHV010000008">
    <property type="protein sequence ID" value="KAK1415166.1"/>
    <property type="molecule type" value="Genomic_DNA"/>
</dbReference>
<dbReference type="Proteomes" id="UP001229421">
    <property type="component" value="Unassembled WGS sequence"/>
</dbReference>
<keyword evidence="1" id="KW-0812">Transmembrane</keyword>
<keyword evidence="1" id="KW-1133">Transmembrane helix</keyword>
<proteinExistence type="predicted"/>
<feature type="transmembrane region" description="Helical" evidence="1">
    <location>
        <begin position="21"/>
        <end position="48"/>
    </location>
</feature>
<name>A0AAD8K663_TARER</name>
<reference evidence="2" key="1">
    <citation type="journal article" date="2023" name="bioRxiv">
        <title>Improved chromosome-level genome assembly for marigold (Tagetes erecta).</title>
        <authorList>
            <person name="Jiang F."/>
            <person name="Yuan L."/>
            <person name="Wang S."/>
            <person name="Wang H."/>
            <person name="Xu D."/>
            <person name="Wang A."/>
            <person name="Fan W."/>
        </authorList>
    </citation>
    <scope>NUCLEOTIDE SEQUENCE</scope>
    <source>
        <strain evidence="2">WSJ</strain>
        <tissue evidence="2">Leaf</tissue>
    </source>
</reference>
<keyword evidence="1" id="KW-0472">Membrane</keyword>
<evidence type="ECO:0000256" key="1">
    <source>
        <dbReference type="SAM" id="Phobius"/>
    </source>
</evidence>
<dbReference type="AlphaFoldDB" id="A0AAD8K663"/>